<evidence type="ECO:0000313" key="2">
    <source>
        <dbReference type="Proteomes" id="UP001054945"/>
    </source>
</evidence>
<reference evidence="1 2" key="1">
    <citation type="submission" date="2021-06" db="EMBL/GenBank/DDBJ databases">
        <title>Caerostris extrusa draft genome.</title>
        <authorList>
            <person name="Kono N."/>
            <person name="Arakawa K."/>
        </authorList>
    </citation>
    <scope>NUCLEOTIDE SEQUENCE [LARGE SCALE GENOMIC DNA]</scope>
</reference>
<dbReference type="AlphaFoldDB" id="A0AAV4Q3U6"/>
<dbReference type="EMBL" id="BPLR01005642">
    <property type="protein sequence ID" value="GIY03952.1"/>
    <property type="molecule type" value="Genomic_DNA"/>
</dbReference>
<sequence length="85" mass="9601">MTIVEYVGILTQRIYVAYVEATVGKRFKSNGYSRKVVVIVKIEEIVMAITESTGIVISIVDIVMVIIEYSEKILDIAEYIEIIKS</sequence>
<dbReference type="Proteomes" id="UP001054945">
    <property type="component" value="Unassembled WGS sequence"/>
</dbReference>
<gene>
    <name evidence="1" type="ORF">CEXT_685941</name>
</gene>
<protein>
    <submittedName>
        <fullName evidence="1">Uncharacterized protein</fullName>
    </submittedName>
</protein>
<name>A0AAV4Q3U6_CAEEX</name>
<accession>A0AAV4Q3U6</accession>
<evidence type="ECO:0000313" key="1">
    <source>
        <dbReference type="EMBL" id="GIY03952.1"/>
    </source>
</evidence>
<organism evidence="1 2">
    <name type="scientific">Caerostris extrusa</name>
    <name type="common">Bark spider</name>
    <name type="synonym">Caerostris bankana</name>
    <dbReference type="NCBI Taxonomy" id="172846"/>
    <lineage>
        <taxon>Eukaryota</taxon>
        <taxon>Metazoa</taxon>
        <taxon>Ecdysozoa</taxon>
        <taxon>Arthropoda</taxon>
        <taxon>Chelicerata</taxon>
        <taxon>Arachnida</taxon>
        <taxon>Araneae</taxon>
        <taxon>Araneomorphae</taxon>
        <taxon>Entelegynae</taxon>
        <taxon>Araneoidea</taxon>
        <taxon>Araneidae</taxon>
        <taxon>Caerostris</taxon>
    </lineage>
</organism>
<comment type="caution">
    <text evidence="1">The sequence shown here is derived from an EMBL/GenBank/DDBJ whole genome shotgun (WGS) entry which is preliminary data.</text>
</comment>
<proteinExistence type="predicted"/>
<keyword evidence="2" id="KW-1185">Reference proteome</keyword>